<evidence type="ECO:0000256" key="1">
    <source>
        <dbReference type="SAM" id="MobiDB-lite"/>
    </source>
</evidence>
<sequence length="210" mass="21615">MDSDNSEATFGLQVALENGGHGRPSGGPDDINGTGSKTAATETAIPNGKIETVVNSDDGVSNYSSAGEVKEESSVNSASNGLTIAKEGGSKGSGHSKQSKVHKGQGKSKIEKPPSLKSALPIWAKTSKDGNDAESTATVSNGSAAPNSRPKQPNKSRSLNGQQVRLSSQPKQSEAPLTEGLVEKTNLKPLNKGSYKADGDSAIFFVSLSF</sequence>
<feature type="compositionally biased region" description="Polar residues" evidence="1">
    <location>
        <begin position="53"/>
        <end position="65"/>
    </location>
</feature>
<accession>A0AAW1YAY1</accession>
<dbReference type="AlphaFoldDB" id="A0AAW1YAY1"/>
<organism evidence="2 3">
    <name type="scientific">Rubus argutus</name>
    <name type="common">Southern blackberry</name>
    <dbReference type="NCBI Taxonomy" id="59490"/>
    <lineage>
        <taxon>Eukaryota</taxon>
        <taxon>Viridiplantae</taxon>
        <taxon>Streptophyta</taxon>
        <taxon>Embryophyta</taxon>
        <taxon>Tracheophyta</taxon>
        <taxon>Spermatophyta</taxon>
        <taxon>Magnoliopsida</taxon>
        <taxon>eudicotyledons</taxon>
        <taxon>Gunneridae</taxon>
        <taxon>Pentapetalae</taxon>
        <taxon>rosids</taxon>
        <taxon>fabids</taxon>
        <taxon>Rosales</taxon>
        <taxon>Rosaceae</taxon>
        <taxon>Rosoideae</taxon>
        <taxon>Rosoideae incertae sedis</taxon>
        <taxon>Rubus</taxon>
    </lineage>
</organism>
<evidence type="ECO:0000313" key="3">
    <source>
        <dbReference type="Proteomes" id="UP001457282"/>
    </source>
</evidence>
<feature type="compositionally biased region" description="Basic residues" evidence="1">
    <location>
        <begin position="97"/>
        <end position="106"/>
    </location>
</feature>
<protein>
    <submittedName>
        <fullName evidence="2">Uncharacterized protein</fullName>
    </submittedName>
</protein>
<comment type="caution">
    <text evidence="2">The sequence shown here is derived from an EMBL/GenBank/DDBJ whole genome shotgun (WGS) entry which is preliminary data.</text>
</comment>
<feature type="region of interest" description="Disordered" evidence="1">
    <location>
        <begin position="1"/>
        <end position="181"/>
    </location>
</feature>
<name>A0AAW1YAY1_RUBAR</name>
<dbReference type="EMBL" id="JBEDUW010000002">
    <property type="protein sequence ID" value="KAK9946002.1"/>
    <property type="molecule type" value="Genomic_DNA"/>
</dbReference>
<proteinExistence type="predicted"/>
<dbReference type="Proteomes" id="UP001457282">
    <property type="component" value="Unassembled WGS sequence"/>
</dbReference>
<evidence type="ECO:0000313" key="2">
    <source>
        <dbReference type="EMBL" id="KAK9946002.1"/>
    </source>
</evidence>
<gene>
    <name evidence="2" type="ORF">M0R45_011486</name>
</gene>
<feature type="compositionally biased region" description="Polar residues" evidence="1">
    <location>
        <begin position="133"/>
        <end position="172"/>
    </location>
</feature>
<keyword evidence="3" id="KW-1185">Reference proteome</keyword>
<reference evidence="2 3" key="1">
    <citation type="journal article" date="2023" name="G3 (Bethesda)">
        <title>A chromosome-length genome assembly and annotation of blackberry (Rubus argutus, cv. 'Hillquist').</title>
        <authorList>
            <person name="Bruna T."/>
            <person name="Aryal R."/>
            <person name="Dudchenko O."/>
            <person name="Sargent D.J."/>
            <person name="Mead D."/>
            <person name="Buti M."/>
            <person name="Cavallini A."/>
            <person name="Hytonen T."/>
            <person name="Andres J."/>
            <person name="Pham M."/>
            <person name="Weisz D."/>
            <person name="Mascagni F."/>
            <person name="Usai G."/>
            <person name="Natali L."/>
            <person name="Bassil N."/>
            <person name="Fernandez G.E."/>
            <person name="Lomsadze A."/>
            <person name="Armour M."/>
            <person name="Olukolu B."/>
            <person name="Poorten T."/>
            <person name="Britton C."/>
            <person name="Davik J."/>
            <person name="Ashrafi H."/>
            <person name="Aiden E.L."/>
            <person name="Borodovsky M."/>
            <person name="Worthington M."/>
        </authorList>
    </citation>
    <scope>NUCLEOTIDE SEQUENCE [LARGE SCALE GENOMIC DNA]</scope>
    <source>
        <strain evidence="2">PI 553951</strain>
    </source>
</reference>